<comment type="caution">
    <text evidence="10">Lacks conserved residue(s) required for the propagation of feature annotation.</text>
</comment>
<dbReference type="GO" id="GO:0005615">
    <property type="term" value="C:extracellular space"/>
    <property type="evidence" value="ECO:0007669"/>
    <property type="project" value="TreeGrafter"/>
</dbReference>
<keyword evidence="5" id="KW-0677">Repeat</keyword>
<dbReference type="PROSITE" id="PS51233">
    <property type="entry name" value="VWFD"/>
    <property type="match status" value="3"/>
</dbReference>
<dbReference type="CDD" id="cd19941">
    <property type="entry name" value="TIL"/>
    <property type="match status" value="6"/>
</dbReference>
<dbReference type="EMBL" id="LR790748">
    <property type="protein sequence ID" value="CAB3266610.1"/>
    <property type="molecule type" value="mRNA"/>
</dbReference>
<evidence type="ECO:0000256" key="10">
    <source>
        <dbReference type="PROSITE-ProRule" id="PRU00039"/>
    </source>
</evidence>
<proteinExistence type="evidence at transcript level"/>
<dbReference type="SMART" id="SM00209">
    <property type="entry name" value="TSP1"/>
    <property type="match status" value="20"/>
</dbReference>
<evidence type="ECO:0000256" key="11">
    <source>
        <dbReference type="PROSITE-ProRule" id="PRU00124"/>
    </source>
</evidence>
<dbReference type="Pfam" id="PF00057">
    <property type="entry name" value="Ldl_recept_a"/>
    <property type="match status" value="7"/>
</dbReference>
<feature type="chain" id="PRO_5026068990" evidence="13">
    <location>
        <begin position="29"/>
        <end position="4251"/>
    </location>
</feature>
<dbReference type="InterPro" id="IPR036383">
    <property type="entry name" value="TSP1_rpt_sf"/>
</dbReference>
<feature type="disulfide bond" evidence="11">
    <location>
        <begin position="1531"/>
        <end position="1546"/>
    </location>
</feature>
<dbReference type="CDD" id="cd00112">
    <property type="entry name" value="LDLa"/>
    <property type="match status" value="7"/>
</dbReference>
<evidence type="ECO:0000256" key="1">
    <source>
        <dbReference type="ARBA" id="ARBA00004613"/>
    </source>
</evidence>
<dbReference type="GO" id="GO:0007155">
    <property type="term" value="P:cell adhesion"/>
    <property type="evidence" value="ECO:0007669"/>
    <property type="project" value="UniProtKB-KW"/>
</dbReference>
<dbReference type="InterPro" id="IPR001846">
    <property type="entry name" value="VWF_type-D"/>
</dbReference>
<evidence type="ECO:0000259" key="15">
    <source>
        <dbReference type="PROSITE" id="PS51233"/>
    </source>
</evidence>
<dbReference type="PANTHER" id="PTHR11339">
    <property type="entry name" value="EXTRACELLULAR MATRIX GLYCOPROTEIN RELATED"/>
    <property type="match status" value="1"/>
</dbReference>
<dbReference type="SUPFAM" id="SSF57567">
    <property type="entry name" value="Serine protease inhibitors"/>
    <property type="match status" value="4"/>
</dbReference>
<evidence type="ECO:0000256" key="12">
    <source>
        <dbReference type="SAM" id="MobiDB-lite"/>
    </source>
</evidence>
<feature type="region of interest" description="Disordered" evidence="12">
    <location>
        <begin position="1670"/>
        <end position="1690"/>
    </location>
</feature>
<dbReference type="InterPro" id="IPR050780">
    <property type="entry name" value="Mucin_vWF_Thrombospondin_sf"/>
</dbReference>
<evidence type="ECO:0000256" key="3">
    <source>
        <dbReference type="ARBA" id="ARBA00022536"/>
    </source>
</evidence>
<keyword evidence="8 11" id="KW-1015">Disulfide bond</keyword>
<dbReference type="SMART" id="SM00192">
    <property type="entry name" value="LDLa"/>
    <property type="match status" value="10"/>
</dbReference>
<dbReference type="SMART" id="SM00832">
    <property type="entry name" value="C8"/>
    <property type="match status" value="3"/>
</dbReference>
<feature type="disulfide bond" evidence="11">
    <location>
        <begin position="1617"/>
        <end position="1632"/>
    </location>
</feature>
<feature type="disulfide bond" evidence="11">
    <location>
        <begin position="1696"/>
        <end position="1708"/>
    </location>
</feature>
<dbReference type="InterPro" id="IPR006207">
    <property type="entry name" value="Cys_knot_C"/>
</dbReference>
<feature type="disulfide bond" evidence="11">
    <location>
        <begin position="1564"/>
        <end position="1582"/>
    </location>
</feature>
<feature type="disulfide bond" evidence="11">
    <location>
        <begin position="1788"/>
        <end position="1806"/>
    </location>
</feature>
<keyword evidence="6" id="KW-0106">Calcium</keyword>
<feature type="disulfide bond" evidence="11">
    <location>
        <begin position="1605"/>
        <end position="1623"/>
    </location>
</feature>
<evidence type="ECO:0000256" key="7">
    <source>
        <dbReference type="ARBA" id="ARBA00022889"/>
    </source>
</evidence>
<dbReference type="Pfam" id="PF00090">
    <property type="entry name" value="TSP_1"/>
    <property type="match status" value="15"/>
</dbReference>
<dbReference type="Pfam" id="PF01826">
    <property type="entry name" value="TIL"/>
    <property type="match status" value="2"/>
</dbReference>
<dbReference type="InterPro" id="IPR036084">
    <property type="entry name" value="Ser_inhib-like_sf"/>
</dbReference>
<feature type="compositionally biased region" description="Low complexity" evidence="12">
    <location>
        <begin position="1672"/>
        <end position="1690"/>
    </location>
</feature>
<evidence type="ECO:0000256" key="5">
    <source>
        <dbReference type="ARBA" id="ARBA00022737"/>
    </source>
</evidence>
<dbReference type="PANTHER" id="PTHR11339:SF396">
    <property type="entry name" value="SCO-SPONDIN"/>
    <property type="match status" value="1"/>
</dbReference>
<evidence type="ECO:0000256" key="9">
    <source>
        <dbReference type="ARBA" id="ARBA00023180"/>
    </source>
</evidence>
<dbReference type="PRINTS" id="PR00261">
    <property type="entry name" value="LDLRECEPTOR"/>
</dbReference>
<evidence type="ECO:0000256" key="2">
    <source>
        <dbReference type="ARBA" id="ARBA00022525"/>
    </source>
</evidence>
<dbReference type="Gene3D" id="4.10.400.10">
    <property type="entry name" value="Low-density Lipoprotein Receptor"/>
    <property type="match status" value="9"/>
</dbReference>
<protein>
    <submittedName>
        <fullName evidence="16">SCO-spondin</fullName>
    </submittedName>
</protein>
<organism evidence="16">
    <name type="scientific">Phallusia mammillata</name>
    <dbReference type="NCBI Taxonomy" id="59560"/>
    <lineage>
        <taxon>Eukaryota</taxon>
        <taxon>Metazoa</taxon>
        <taxon>Chordata</taxon>
        <taxon>Tunicata</taxon>
        <taxon>Ascidiacea</taxon>
        <taxon>Phlebobranchia</taxon>
        <taxon>Ascidiidae</taxon>
        <taxon>Phallusia</taxon>
    </lineage>
</organism>
<feature type="domain" description="CTCK" evidence="14">
    <location>
        <begin position="4141"/>
        <end position="4241"/>
    </location>
</feature>
<keyword evidence="2" id="KW-0964">Secreted</keyword>
<dbReference type="FunFam" id="2.20.100.10:FF:000001">
    <property type="entry name" value="semaphorin-5A isoform X1"/>
    <property type="match status" value="1"/>
</dbReference>
<name>A0A6F9DUC0_9ASCI</name>
<evidence type="ECO:0000259" key="14">
    <source>
        <dbReference type="PROSITE" id="PS01225"/>
    </source>
</evidence>
<feature type="domain" description="VWFD" evidence="15">
    <location>
        <begin position="1092"/>
        <end position="1272"/>
    </location>
</feature>
<evidence type="ECO:0000256" key="13">
    <source>
        <dbReference type="SAM" id="SignalP"/>
    </source>
</evidence>
<dbReference type="GO" id="GO:0031012">
    <property type="term" value="C:extracellular matrix"/>
    <property type="evidence" value="ECO:0007669"/>
    <property type="project" value="TreeGrafter"/>
</dbReference>
<dbReference type="PROSITE" id="PS01225">
    <property type="entry name" value="CTCK_2"/>
    <property type="match status" value="1"/>
</dbReference>
<dbReference type="SUPFAM" id="SSF57603">
    <property type="entry name" value="FnI-like domain"/>
    <property type="match status" value="1"/>
</dbReference>
<dbReference type="SMART" id="SM00215">
    <property type="entry name" value="VWC_out"/>
    <property type="match status" value="4"/>
</dbReference>
<dbReference type="InterPro" id="IPR001007">
    <property type="entry name" value="VWF_dom"/>
</dbReference>
<dbReference type="PROSITE" id="PS50068">
    <property type="entry name" value="LDLRA_2"/>
    <property type="match status" value="9"/>
</dbReference>
<keyword evidence="3" id="KW-0245">EGF-like domain</keyword>
<evidence type="ECO:0000256" key="6">
    <source>
        <dbReference type="ARBA" id="ARBA00022837"/>
    </source>
</evidence>
<evidence type="ECO:0000256" key="8">
    <source>
        <dbReference type="ARBA" id="ARBA00023157"/>
    </source>
</evidence>
<dbReference type="InterPro" id="IPR023415">
    <property type="entry name" value="LDLR_class-A_CS"/>
</dbReference>
<feature type="disulfide bond" evidence="11">
    <location>
        <begin position="1489"/>
        <end position="1504"/>
    </location>
</feature>
<keyword evidence="7" id="KW-0130">Cell adhesion</keyword>
<feature type="disulfide bond" evidence="11">
    <location>
        <begin position="1557"/>
        <end position="1569"/>
    </location>
</feature>
<evidence type="ECO:0000313" key="16">
    <source>
        <dbReference type="EMBL" id="CAB3266610.1"/>
    </source>
</evidence>
<sequence>MILLMVLEKMKLTASICLLTLWMFPTRSDDVTAGHWCVTKRTVTKESVVTQRQERAVVCLDLYKFVQGGWKYDEHRMKERHGDQESVSSYFFKEGAGAVCYVYIPERTLHYNVTDDVRSCCKGWTGEQCSTRHIPLGTCFYEHDCVTSTSSTSYLMTSHKHRAFSMETCCSLLAGKSWRNVENEFEKCEVCNNSLSEIETQPGEKAEQRRSCVLWGKGHVHGFGGKSRTMSSTCAQRLAASHDGSWWIDVQRHNCSSTEVVCPKTARISFADDVIITLSDDYVYLDDVKISLTSTQNYKGVLLSKNSNFLTLVSPNGIKVKYSKEVVVVTTDDVSNGRGLCGHLDFVEDLFVPDVIKSGENNATTPPRFSSRDCRSVDVTSYDEECPQDSRHYEMSHAACRFLIDDDAFRKCHRIFDVTPFYDACVQSVCKSMLATNPNHVMQRCQVATAYVLKCSASGGHVETWMERMNCSWSCPDGLEFRDCVTTCPMTCDMPDGDSSPYCHDDCTPGCQCPSGKLVHRQLRDDDVIVTCVTSDSCPCKHRGRFYQRGSEIAESCNTCRCEKGGTWSCSINQCQAVCHVIAATHVLTFDDARITLHNNRCPHNILLQTEHPTLTSIRVAMDLVTSKSDTYLYDVNAVHVTIGNDEVKLKRNMEATINNVEMKLPFRNKLLSVRHATTQSFIVRSLGFQLVWIPETDTIDVTLEPIYSNKVVGICGNYNWKPRDDFTTPEGDVETVAEIFVQHFQLTSSGEKCPLSMDTDDDMMTSDPCLTHTQKREEAMRVCGLFSSDIFKDCRSVVNEKEYRQACYYDVCSSIDVTPRSACRSMSAYVTACLQQSDGDMTSPAMTWRRHTDLDGACDVMCPSYLTFNEIQPVATSSCHDVSRPMPSYGDAGERTIFYPGCSCPPGYRLSAKGAKESINPVMESVSRGLSSRGFDLFGEDATCVSVDECPCFTRDQDFQAGSKMKTGCVECICIAGKWNCSSEMCGATVRCPNNLQYSSKVTMCDRRTCESLGRTALMQDAGDCDDELTFEGCKCPEGMVIENDRCIPIEECPCLHAGKTYKTNETIQRDCNQCICKSRKWHCTENKCSAHCVAMGDPHYSTFDGAQYSFQGACSYVLTRERSGLFSVTAENVPCGATRVTCTKSVYVTVASTVIHLLRGKRITVNGAPIARLPRRYGNDDVMGGDVTSMAIDRAGVFVVASWPNLGLSVFWDGGTRVGIQLEPRHMGNVSGLCGNYDGSPANDFTTRQGSMETMTSSFTNSWRVSPVCSESTDVIGSYLNPCEANVHRIGWARRKCSIISVGQIFAHCRSVVPYDRYYQWCVNDACACDGGGDCECVCTAVAAYSHECNRNNVAVRWRSQAFCPMQCDGGQVYMACGPACQETCQLRGQSLGRHCSDLPCVEGCFCPAGFVMHGQRCVKDTQCPCFFEAGEFAAGSYLSKNCQNCTCQAGEWSCTGDVCDSLLPTCDSEQYRCANGFQCISKLWRCDFEQDCLDGSDEIGCNRTTSDCLGIFDHVCDENKCLQTTKMCDGVFDCDDLSDELDCDIIVGPNTTTCGATQFSCVNGKCISGFLACDGKFDCGFGDYSDENNCVQNCSILHQFTCDNGSCISRIAYCDGTRDCVNGEDEISCFCPPTQFTCSDGGCIDRFMLCDDVEDCMQGEDEFGCEVQTTPSTESSTSSPTLNTTPTPNTGSCPQFHCDDDVTVCVPWKRVCDDVNDCRDGSDETEFCWRGCREGEFSCDNGARCIDVRLLCDGLNHCVDKSDEVEESCGMRNKTTHTCESGFTCGDGVCINGSMVCDGITHCYDADDERDCPDDVIVPTTPFTIDPTSPAPATECNGYICLNGKCITLNKVCNGMDECLDAQKSANDSMTSSMIVLRYTSSDEAGCSTWNEWGNWGSCSQTCGSGVQQRNRTCSPGRDEQGHVISGDVDPLKGQCQGRGSATRPCFTEVCQNKTHTLTEWSLWTSCDVTCGGGLSSRWRSCADRSTNCTAALAVGRNRIYGIPMLEIKSCSEEICPNQKCAGNKIYHNCDSDALDVINPCPLTCRDYVRGGDASCVTSSVGCKSGCFCPYGHVLSNETSDQCVPDNECPCYVNGQAFEIGEEVRRKELCQICQCLGGGRLGECAEDPNCDDTALCGWTDWSDWGPCFGPCGVNGVQWAFRSPLHPSRYGKPRNCRGSYRKSKRCPTSACPTCDVSKNVTSLGNTSVTSRKIGEQWRQGLCDLCACAENGTVTCRRYCEYSTVGCPENETLIQPENGCCYCQAFLSSTTVTVTMTSGSNMMTSSNVLSELLTSPSTVHVTTTIGQRLLEEFTTVSPTELPSTTAPSCGQGEFKCFISRECINRTAVCDGVIDCTDASDEDVTRCYVTDSDVTCDYGEWSGWSQCEQTCGVARRSRHRGLNRSEDKNTSVTMEKECKGPFQDFSVCFVTSCARDGAWSPWQHWSQCSLTCGGGIQIRRRSCDSPEPRNGGQGCPGVCSETKVCNAVPCTPGFCNGGRLFVNGSSCSGFEACSQTCADLSANVRCRSECVVRDNIGGCFCPQGRYLQDGACVTIDQCRCTVNNNEHTPQTSFTVDGCQCTCVNGRKNCQSNCSVDCGWSQWSGWSHCDRTCGHLGQEHRFRSPSNPTAVGSAGLKCKGQSHETRPCITSRDLPLPCAPSWSEWGNWSPCSATCGIGRQHRERYCQVGGSHVSLYMCSGSLRPASHRQTRTCSALLSTTNTTKCSQCPPDATYKCSRCPTTCRDVTDDVTHGSGCANECRWSCVCPDGYYLQANECVAISNCSCESTTISPFDTSLNHTAQSGNRVMIGCHSCTCVSGRFVCTNHSCDGSWLPWSPWSQCSRTCVQMFNNSSRANIGVSQRSRICSKKGQCHGNRVQTVHCGLNLCSIDEKWSMWSAWTQCDRTCNGGIQVRRRTCRGENGIISTTCDGSAYKVKSCFLEPCRPGLCPVGSKPVRNCGSCKGVSTCLGLSSDFSDDVTCGHSNTTSDAVACDVERCECDVGLLWQNGRCVTRDQCSCYVKGVIRGPGSVFDIGHCTTCSCNNGQVDCRPKTTNGTRTCGISDTCNDIISSDAMWSAWSQCSRSCGVGIQRRFGTFRSKYWENYASYWCQRDLHQQRDCNIESCTANNCTDVTCKQEWSTWGECSTTCVSSDNRSWRHRYRHCDVTSTNCSTAVQSSKCDLSLLPACRKGHVAWGAWSHWSECSVTCQANTTWYGVGGFRIRTRVCLEGYACPGKDKEFGICETQNSRSVCNGTSLPPTTDSHCEHVISGSRYSECRPICFETCEGQKVCQTSCTPGCYCSSGKVLSHDRSVCVSRQECGCYDVISRTFYSNNEEFMRPTLCNYDCKCMNGSITCKNSTENVEKSLCEWSHWSSCMNSCQPHNRSRVRSCECEGSKVNTSCTVTNNFPMPIEIQTVPCPAPQGCKPPPHRVQTWGQWGPWTECTCMKSYSVRRRQCMTSLGCDGVMVQTKPCRWSVTKCGLKCPPGLVLSPCGDAIEQSCPKTCLGFSPSVQCLGQGDNDNSDQTNRKRRWDKCVPQCICPNGMLLNPLGRDEGFECVQPERCSCFTFPSTGGFNHYRFNESFQHNCKQCTCGLRGMIKCSTESDIVNCTGDEGWNPWTDWSQCSATCQGGRKQRNRICLKDKQQCIGTSVEGTSCNDDVSCTMGAWQGWSGCSETCGGQRGVRMRSRTCRHGNVCDEQNLRQIIRCIPSSPCPPSFTTWSQWTGCSESCDVGFQSRQRVCYNATQRVSITHCNASLSDSQLLEEQRRVCHGKQCANITKHHWSTWESWSICHGGCGKGSQSRTRTCNNGTGSGVCAGEKNQSRICYLTPCPNVTSTDQCPLGMTLKRNCDECRRVNSLLRLPRTCFELATESSIKCDPDECSLVCVCEGGKLLQIGEESMNQCVSAHQCECVDGEQRHRQTGVTWVESRVEKNDQVCRSNCTCSIGRVACDVIDCESRDTCEWGHWSSWTSCNATCQAESTPVSRFRFRTASNDDESCDAGSMETENCDLPPCGQCEGPDYEAKVWKQGSCHECRCSANGSVECSDLCWTTWSTWSSCLTTCGANSTQSRARSCVSDQHCSSDVTTLEIRNCNESKVPCPDQEHTTTAPIPTSCDDVTCDEVTCREGEIKVKKGKECCATCQPESVQPTLLPKCQIHTEKRNFSLDGCMSRDTEIRFCAGSCRSSVHVLPYEPFIHSTCECCTHHVSEQYSHVTVTLHCPDGSERLVEVPNIERCSCNSCPGSSGMMRADP</sequence>
<dbReference type="PROSITE" id="PS50092">
    <property type="entry name" value="TSP1"/>
    <property type="match status" value="19"/>
</dbReference>
<feature type="disulfide bond" evidence="11">
    <location>
        <begin position="1519"/>
        <end position="1537"/>
    </location>
</feature>
<dbReference type="Gene3D" id="2.20.100.10">
    <property type="entry name" value="Thrombospondin type-1 (TSP1) repeat"/>
    <property type="match status" value="15"/>
</dbReference>
<feature type="signal peptide" evidence="13">
    <location>
        <begin position="1"/>
        <end position="28"/>
    </location>
</feature>
<dbReference type="InterPro" id="IPR002919">
    <property type="entry name" value="TIL_dom"/>
</dbReference>
<dbReference type="Gene3D" id="2.10.25.10">
    <property type="entry name" value="Laminin"/>
    <property type="match status" value="5"/>
</dbReference>
<feature type="disulfide bond" evidence="11">
    <location>
        <begin position="1653"/>
        <end position="1668"/>
    </location>
</feature>
<dbReference type="InterPro" id="IPR000884">
    <property type="entry name" value="TSP1_rpt"/>
</dbReference>
<evidence type="ECO:0000256" key="4">
    <source>
        <dbReference type="ARBA" id="ARBA00022729"/>
    </source>
</evidence>
<dbReference type="PROSITE" id="PS01209">
    <property type="entry name" value="LDLRA_1"/>
    <property type="match status" value="4"/>
</dbReference>
<keyword evidence="9" id="KW-0325">Glycoprotein</keyword>
<feature type="disulfide bond" evidence="11">
    <location>
        <begin position="1641"/>
        <end position="1659"/>
    </location>
</feature>
<dbReference type="SUPFAM" id="SSF57424">
    <property type="entry name" value="LDL receptor-like module"/>
    <property type="match status" value="9"/>
</dbReference>
<dbReference type="SMART" id="SM00041">
    <property type="entry name" value="CT"/>
    <property type="match status" value="1"/>
</dbReference>
<dbReference type="InterPro" id="IPR014853">
    <property type="entry name" value="VWF/SSPO/ZAN-like_Cys-rich_dom"/>
</dbReference>
<feature type="domain" description="VWFD" evidence="15">
    <location>
        <begin position="210"/>
        <end position="387"/>
    </location>
</feature>
<feature type="domain" description="VWFD" evidence="15">
    <location>
        <begin position="577"/>
        <end position="755"/>
    </location>
</feature>
<feature type="disulfide bond" evidence="11">
    <location>
        <begin position="1634"/>
        <end position="1646"/>
    </location>
</feature>
<dbReference type="SUPFAM" id="SSF82895">
    <property type="entry name" value="TSP-1 type 1 repeat"/>
    <property type="match status" value="16"/>
</dbReference>
<dbReference type="Pfam" id="PF00094">
    <property type="entry name" value="VWD"/>
    <property type="match status" value="3"/>
</dbReference>
<feature type="disulfide bond" evidence="11">
    <location>
        <begin position="1800"/>
        <end position="1815"/>
    </location>
</feature>
<dbReference type="InterPro" id="IPR036055">
    <property type="entry name" value="LDL_receptor-like_sf"/>
</dbReference>
<reference evidence="16" key="1">
    <citation type="submission" date="2020-04" db="EMBL/GenBank/DDBJ databases">
        <authorList>
            <person name="Neveu A P."/>
        </authorList>
    </citation>
    <scope>NUCLEOTIDE SEQUENCE</scope>
    <source>
        <tissue evidence="16">Whole embryo</tissue>
    </source>
</reference>
<dbReference type="InterPro" id="IPR002172">
    <property type="entry name" value="LDrepeatLR_classA_rpt"/>
</dbReference>
<comment type="subcellular location">
    <subcellularLocation>
        <location evidence="1">Secreted</location>
    </subcellularLocation>
</comment>
<dbReference type="SMART" id="SM00216">
    <property type="entry name" value="VWD"/>
    <property type="match status" value="3"/>
</dbReference>
<accession>A0A6F9DUC0</accession>
<gene>
    <name evidence="16" type="primary">Sspo-005</name>
</gene>
<dbReference type="FunFam" id="2.10.25.10:FF:000055">
    <property type="entry name" value="alpha-tectorin isoform X1"/>
    <property type="match status" value="1"/>
</dbReference>
<keyword evidence="4 13" id="KW-0732">Signal</keyword>